<feature type="domain" description="Solute-binding protein family 5" evidence="2">
    <location>
        <begin position="129"/>
        <end position="487"/>
    </location>
</feature>
<dbReference type="PIRSF" id="PIRSF002741">
    <property type="entry name" value="MppA"/>
    <property type="match status" value="1"/>
</dbReference>
<dbReference type="Pfam" id="PF00496">
    <property type="entry name" value="SBP_bac_5"/>
    <property type="match status" value="1"/>
</dbReference>
<dbReference type="Gene3D" id="3.10.105.10">
    <property type="entry name" value="Dipeptide-binding Protein, Domain 3"/>
    <property type="match status" value="1"/>
</dbReference>
<sequence length="587" mass="65649">MTARASRAFSVHCLSWKLYRMTGPKQPSHAAPGARLQTDPAATWPRRQFVGLGAALACAGLWGGLAPAWAQARSEGLPLPAPQRGGTLDAVIHPEPPSLAFFINTASPTRAVVSKIFDGLLDYGPDFAPRGQLAERWAVSDDGLSVTLFLRRNVLWHDGQPFSSADVKFSAEQVWLKYAPTARRVFRHLVRVDAPDAHTVVLVLSQPTPVILNALDVVAAPVLPRHLYEGTDIPNNPHNNRPVGTGPFVFKEWVRGSHIALARHEKYWQPGRPYLDGITWKVIPDVAGRANALETGVAQYGERNPVTFADADRLARLPGLTVSTEGYNGFSGWFWLLPNLRHPVLGQPKVRQAILHAIDRQALCRTVWGGYAVPATGPVTSQLKTFYTDETQQYPYDRARAEALLDEAGFARQADGKRFSITHDFIPYGDDYRRTGEFVRQALRAVGIEVTLRSLDLATWLRRVFKDYDYELASSWSVNWQDPQLGVEQHYWSEAESKGTPWQNASGYASPEMDRLLQAAQTERDPQARVALYRQVQQLAQADLPLINLFEYRWFGVWDKRLLNVTDSYIHTQNNFAQVGFAPAQAR</sequence>
<accession>A0A484PPQ1</accession>
<evidence type="ECO:0000313" key="3">
    <source>
        <dbReference type="EMBL" id="VFR28108.1"/>
    </source>
</evidence>
<name>A0A484PPQ1_9ZZZZ</name>
<evidence type="ECO:0000259" key="2">
    <source>
        <dbReference type="Pfam" id="PF00496"/>
    </source>
</evidence>
<dbReference type="InterPro" id="IPR006311">
    <property type="entry name" value="TAT_signal"/>
</dbReference>
<dbReference type="SUPFAM" id="SSF53850">
    <property type="entry name" value="Periplasmic binding protein-like II"/>
    <property type="match status" value="1"/>
</dbReference>
<dbReference type="InterPro" id="IPR030678">
    <property type="entry name" value="Peptide/Ni-bd"/>
</dbReference>
<dbReference type="InterPro" id="IPR000914">
    <property type="entry name" value="SBP_5_dom"/>
</dbReference>
<dbReference type="PANTHER" id="PTHR30290:SF38">
    <property type="entry name" value="D,D-DIPEPTIDE-BINDING PERIPLASMIC PROTEIN DDPA-RELATED"/>
    <property type="match status" value="1"/>
</dbReference>
<protein>
    <submittedName>
        <fullName evidence="3">Gluthatione transporter,solute-binding component</fullName>
    </submittedName>
</protein>
<dbReference type="GO" id="GO:0043190">
    <property type="term" value="C:ATP-binding cassette (ABC) transporter complex"/>
    <property type="evidence" value="ECO:0007669"/>
    <property type="project" value="InterPro"/>
</dbReference>
<dbReference type="CDD" id="cd08517">
    <property type="entry name" value="PBP2_NikA_DppA_OppA_like_13"/>
    <property type="match status" value="1"/>
</dbReference>
<proteinExistence type="predicted"/>
<dbReference type="GO" id="GO:0042597">
    <property type="term" value="C:periplasmic space"/>
    <property type="evidence" value="ECO:0007669"/>
    <property type="project" value="UniProtKB-ARBA"/>
</dbReference>
<keyword evidence="1" id="KW-0732">Signal</keyword>
<dbReference type="EMBL" id="CAADHY010000024">
    <property type="protein sequence ID" value="VFR28108.1"/>
    <property type="molecule type" value="Genomic_DNA"/>
</dbReference>
<dbReference type="GO" id="GO:0015833">
    <property type="term" value="P:peptide transport"/>
    <property type="evidence" value="ECO:0007669"/>
    <property type="project" value="TreeGrafter"/>
</dbReference>
<dbReference type="AlphaFoldDB" id="A0A484PPQ1"/>
<dbReference type="GO" id="GO:1904680">
    <property type="term" value="F:peptide transmembrane transporter activity"/>
    <property type="evidence" value="ECO:0007669"/>
    <property type="project" value="TreeGrafter"/>
</dbReference>
<dbReference type="InterPro" id="IPR039424">
    <property type="entry name" value="SBP_5"/>
</dbReference>
<gene>
    <name evidence="3" type="ORF">AMP9_1267</name>
</gene>
<dbReference type="PANTHER" id="PTHR30290">
    <property type="entry name" value="PERIPLASMIC BINDING COMPONENT OF ABC TRANSPORTER"/>
    <property type="match status" value="1"/>
</dbReference>
<reference evidence="3" key="1">
    <citation type="submission" date="2019-03" db="EMBL/GenBank/DDBJ databases">
        <authorList>
            <person name="Danneels B."/>
        </authorList>
    </citation>
    <scope>NUCLEOTIDE SEQUENCE</scope>
</reference>
<evidence type="ECO:0000256" key="1">
    <source>
        <dbReference type="ARBA" id="ARBA00022729"/>
    </source>
</evidence>
<dbReference type="Gene3D" id="3.40.190.10">
    <property type="entry name" value="Periplasmic binding protein-like II"/>
    <property type="match status" value="1"/>
</dbReference>
<dbReference type="PROSITE" id="PS51318">
    <property type="entry name" value="TAT"/>
    <property type="match status" value="1"/>
</dbReference>
<organism evidence="3">
    <name type="scientific">plant metagenome</name>
    <dbReference type="NCBI Taxonomy" id="1297885"/>
    <lineage>
        <taxon>unclassified sequences</taxon>
        <taxon>metagenomes</taxon>
        <taxon>organismal metagenomes</taxon>
    </lineage>
</organism>